<accession>A0ABW4IK80</accession>
<evidence type="ECO:0000313" key="2">
    <source>
        <dbReference type="EMBL" id="MFD1657709.1"/>
    </source>
</evidence>
<dbReference type="Proteomes" id="UP001597261">
    <property type="component" value="Unassembled WGS sequence"/>
</dbReference>
<name>A0ABW4IK80_9ACTN</name>
<dbReference type="RefSeq" id="WP_381079134.1">
    <property type="nucleotide sequence ID" value="NZ_JBHUDX010000013.1"/>
</dbReference>
<protein>
    <submittedName>
        <fullName evidence="2">Uncharacterized protein</fullName>
    </submittedName>
</protein>
<proteinExistence type="predicted"/>
<organism evidence="2 3">
    <name type="scientific">Streptomyces caeni</name>
    <dbReference type="NCBI Taxonomy" id="2307231"/>
    <lineage>
        <taxon>Bacteria</taxon>
        <taxon>Bacillati</taxon>
        <taxon>Actinomycetota</taxon>
        <taxon>Actinomycetes</taxon>
        <taxon>Kitasatosporales</taxon>
        <taxon>Streptomycetaceae</taxon>
        <taxon>Streptomyces</taxon>
    </lineage>
</organism>
<keyword evidence="3" id="KW-1185">Reference proteome</keyword>
<gene>
    <name evidence="2" type="ORF">ACFSL4_05610</name>
</gene>
<dbReference type="EMBL" id="JBHUDX010000013">
    <property type="protein sequence ID" value="MFD1657709.1"/>
    <property type="molecule type" value="Genomic_DNA"/>
</dbReference>
<comment type="caution">
    <text evidence="2">The sequence shown here is derived from an EMBL/GenBank/DDBJ whole genome shotgun (WGS) entry which is preliminary data.</text>
</comment>
<feature type="region of interest" description="Disordered" evidence="1">
    <location>
        <begin position="1"/>
        <end position="50"/>
    </location>
</feature>
<reference evidence="3" key="1">
    <citation type="journal article" date="2019" name="Int. J. Syst. Evol. Microbiol.">
        <title>The Global Catalogue of Microorganisms (GCM) 10K type strain sequencing project: providing services to taxonomists for standard genome sequencing and annotation.</title>
        <authorList>
            <consortium name="The Broad Institute Genomics Platform"/>
            <consortium name="The Broad Institute Genome Sequencing Center for Infectious Disease"/>
            <person name="Wu L."/>
            <person name="Ma J."/>
        </authorList>
    </citation>
    <scope>NUCLEOTIDE SEQUENCE [LARGE SCALE GENOMIC DNA]</scope>
    <source>
        <strain evidence="3">CGMCC 1.12470</strain>
    </source>
</reference>
<evidence type="ECO:0000313" key="3">
    <source>
        <dbReference type="Proteomes" id="UP001597261"/>
    </source>
</evidence>
<evidence type="ECO:0000256" key="1">
    <source>
        <dbReference type="SAM" id="MobiDB-lite"/>
    </source>
</evidence>
<sequence length="50" mass="5607">MIKPLRRSHLGLPQPSNGGLAPWTERGVPPFSRADDPLVRQPQPVDRRLP</sequence>